<keyword evidence="5" id="KW-1185">Reference proteome</keyword>
<gene>
    <name evidence="6" type="primary">LOC101642394</name>
</gene>
<protein>
    <recommendedName>
        <fullName evidence="4">40S ribosomal protein S7</fullName>
    </recommendedName>
</protein>
<evidence type="ECO:0000256" key="4">
    <source>
        <dbReference type="RuleBase" id="RU364105"/>
    </source>
</evidence>
<dbReference type="RefSeq" id="XP_030744926.1">
    <property type="nucleotide sequence ID" value="XM_030889066.1"/>
</dbReference>
<dbReference type="InterPro" id="IPR000554">
    <property type="entry name" value="Ribosomal_eS7"/>
</dbReference>
<evidence type="ECO:0000256" key="2">
    <source>
        <dbReference type="ARBA" id="ARBA00022980"/>
    </source>
</evidence>
<keyword evidence="3 4" id="KW-0687">Ribonucleoprotein</keyword>
<dbReference type="PANTHER" id="PTHR11278">
    <property type="entry name" value="40S RIBOSOMAL PROTEIN S7"/>
    <property type="match status" value="1"/>
</dbReference>
<evidence type="ECO:0000313" key="5">
    <source>
        <dbReference type="Proteomes" id="UP000694863"/>
    </source>
</evidence>
<dbReference type="PANTHER" id="PTHR11278:SF0">
    <property type="entry name" value="SMALL RIBOSOMAL SUBUNIT PROTEIN ES7"/>
    <property type="match status" value="1"/>
</dbReference>
<reference evidence="6" key="1">
    <citation type="submission" date="2025-08" db="UniProtKB">
        <authorList>
            <consortium name="RefSeq"/>
        </authorList>
    </citation>
    <scope>IDENTIFICATION</scope>
</reference>
<organism evidence="5 6">
    <name type="scientific">Echinops telfairi</name>
    <name type="common">Lesser hedgehog tenrec</name>
    <dbReference type="NCBI Taxonomy" id="9371"/>
    <lineage>
        <taxon>Eukaryota</taxon>
        <taxon>Metazoa</taxon>
        <taxon>Chordata</taxon>
        <taxon>Craniata</taxon>
        <taxon>Vertebrata</taxon>
        <taxon>Euteleostomi</taxon>
        <taxon>Mammalia</taxon>
        <taxon>Eutheria</taxon>
        <taxon>Afrotheria</taxon>
        <taxon>Tenrecidae</taxon>
        <taxon>Tenrecinae</taxon>
        <taxon>Echinops</taxon>
    </lineage>
</organism>
<name>A0ABM1VNM9_ECHTE</name>
<dbReference type="Pfam" id="PF01251">
    <property type="entry name" value="Ribosomal_S7e"/>
    <property type="match status" value="1"/>
</dbReference>
<dbReference type="Proteomes" id="UP000694863">
    <property type="component" value="Unplaced"/>
</dbReference>
<dbReference type="GeneID" id="101642394"/>
<proteinExistence type="inferred from homology"/>
<comment type="similarity">
    <text evidence="1 4">Belongs to the eukaryotic ribosomal protein eS7 family.</text>
</comment>
<accession>A0ABM1VNM9</accession>
<keyword evidence="2 4" id="KW-0689">Ribosomal protein</keyword>
<sequence length="142" mass="16040">MNSDPKAQFRELHILAAREIKVVRGQKPVIIFIPVLQLKSFLKTQVGLVQELEKIISGQHVVCIAQRRILPKPAHESRTKKNQKRPRSRCALCHPRRLRLPRGEPVRTRTRGKLDGSGLVKVPLAEAQQNNVELKVETAPGV</sequence>
<evidence type="ECO:0000256" key="1">
    <source>
        <dbReference type="ARBA" id="ARBA00007820"/>
    </source>
</evidence>
<evidence type="ECO:0000313" key="6">
    <source>
        <dbReference type="RefSeq" id="XP_030744926.1"/>
    </source>
</evidence>
<evidence type="ECO:0000256" key="3">
    <source>
        <dbReference type="ARBA" id="ARBA00023274"/>
    </source>
</evidence>